<keyword evidence="2" id="KW-1185">Reference proteome</keyword>
<dbReference type="InterPro" id="IPR010982">
    <property type="entry name" value="Lambda_DNA-bd_dom_sf"/>
</dbReference>
<dbReference type="InterPro" id="IPR014057">
    <property type="entry name" value="HI1420"/>
</dbReference>
<dbReference type="PANTHER" id="PTHR40275:SF1">
    <property type="entry name" value="SSL7038 PROTEIN"/>
    <property type="match status" value="1"/>
</dbReference>
<gene>
    <name evidence="1" type="ORF">J2045_004192</name>
</gene>
<organism evidence="1 2">
    <name type="scientific">Peteryoungia aggregata LMG 23059</name>
    <dbReference type="NCBI Taxonomy" id="1368425"/>
    <lineage>
        <taxon>Bacteria</taxon>
        <taxon>Pseudomonadati</taxon>
        <taxon>Pseudomonadota</taxon>
        <taxon>Alphaproteobacteria</taxon>
        <taxon>Hyphomicrobiales</taxon>
        <taxon>Rhizobiaceae</taxon>
        <taxon>Peteryoungia</taxon>
    </lineage>
</organism>
<name>A0ABU0GCR2_9HYPH</name>
<dbReference type="PANTHER" id="PTHR40275">
    <property type="entry name" value="SSL7038 PROTEIN"/>
    <property type="match status" value="1"/>
</dbReference>
<dbReference type="EMBL" id="JAUSUW010000016">
    <property type="protein sequence ID" value="MDQ0423140.1"/>
    <property type="molecule type" value="Genomic_DNA"/>
</dbReference>
<protein>
    <submittedName>
        <fullName evidence="1">Addiction module antidote protein</fullName>
    </submittedName>
</protein>
<evidence type="ECO:0000313" key="2">
    <source>
        <dbReference type="Proteomes" id="UP001238496"/>
    </source>
</evidence>
<accession>A0ABU0GCR2</accession>
<sequence length="103" mass="11467">MNKPTRPFDFDRYEELLRDPEHAAIYLAEFLESGDMELFQEALRHVAKAQAGGLAGVAEQADLNRGSLYKSLSKNGKPQFETLAKILAAMGLQFTITPSHQQS</sequence>
<reference evidence="1 2" key="1">
    <citation type="submission" date="2023-07" db="EMBL/GenBank/DDBJ databases">
        <title>Genomic Encyclopedia of Type Strains, Phase IV (KMG-IV): sequencing the most valuable type-strain genomes for metagenomic binning, comparative biology and taxonomic classification.</title>
        <authorList>
            <person name="Goeker M."/>
        </authorList>
    </citation>
    <scope>NUCLEOTIDE SEQUENCE [LARGE SCALE GENOMIC DNA]</scope>
    <source>
        <strain evidence="1 2">DSM 1111</strain>
    </source>
</reference>
<evidence type="ECO:0000313" key="1">
    <source>
        <dbReference type="EMBL" id="MDQ0423140.1"/>
    </source>
</evidence>
<dbReference type="Proteomes" id="UP001238496">
    <property type="component" value="Unassembled WGS sequence"/>
</dbReference>
<dbReference type="Pfam" id="PF21716">
    <property type="entry name" value="dnstrm_HI1420"/>
    <property type="match status" value="1"/>
</dbReference>
<dbReference type="RefSeq" id="WP_307376601.1">
    <property type="nucleotide sequence ID" value="NZ_JAUSUW010000016.1"/>
</dbReference>
<dbReference type="SUPFAM" id="SSF47413">
    <property type="entry name" value="lambda repressor-like DNA-binding domains"/>
    <property type="match status" value="1"/>
</dbReference>
<dbReference type="NCBIfam" id="TIGR02684">
    <property type="entry name" value="dnstrm_HI1420"/>
    <property type="match status" value="1"/>
</dbReference>
<proteinExistence type="predicted"/>
<comment type="caution">
    <text evidence="1">The sequence shown here is derived from an EMBL/GenBank/DDBJ whole genome shotgun (WGS) entry which is preliminary data.</text>
</comment>